<evidence type="ECO:0000256" key="1">
    <source>
        <dbReference type="ARBA" id="ARBA00022448"/>
    </source>
</evidence>
<name>A0A974PA81_9BACL</name>
<proteinExistence type="predicted"/>
<dbReference type="SMART" id="SM00382">
    <property type="entry name" value="AAA"/>
    <property type="match status" value="1"/>
</dbReference>
<dbReference type="InterPro" id="IPR003593">
    <property type="entry name" value="AAA+_ATPase"/>
</dbReference>
<dbReference type="SUPFAM" id="SSF52540">
    <property type="entry name" value="P-loop containing nucleoside triphosphate hydrolases"/>
    <property type="match status" value="1"/>
</dbReference>
<evidence type="ECO:0000256" key="2">
    <source>
        <dbReference type="ARBA" id="ARBA00022741"/>
    </source>
</evidence>
<dbReference type="KEGG" id="pson:JI735_26205"/>
<gene>
    <name evidence="5" type="ORF">JI735_26205</name>
</gene>
<dbReference type="PANTHER" id="PTHR42734">
    <property type="entry name" value="METAL TRANSPORT SYSTEM ATP-BINDING PROTEIN TM_0124-RELATED"/>
    <property type="match status" value="1"/>
</dbReference>
<keyword evidence="6" id="KW-1185">Reference proteome</keyword>
<evidence type="ECO:0000259" key="4">
    <source>
        <dbReference type="PROSITE" id="PS50893"/>
    </source>
</evidence>
<keyword evidence="2" id="KW-0547">Nucleotide-binding</keyword>
<dbReference type="InterPro" id="IPR017871">
    <property type="entry name" value="ABC_transporter-like_CS"/>
</dbReference>
<protein>
    <submittedName>
        <fullName evidence="5">ATP-binding cassette domain-containing protein</fullName>
    </submittedName>
</protein>
<feature type="domain" description="ABC transporter" evidence="4">
    <location>
        <begin position="2"/>
        <end position="239"/>
    </location>
</feature>
<organism evidence="5 6">
    <name type="scientific">Paenibacillus sonchi</name>
    <dbReference type="NCBI Taxonomy" id="373687"/>
    <lineage>
        <taxon>Bacteria</taxon>
        <taxon>Bacillati</taxon>
        <taxon>Bacillota</taxon>
        <taxon>Bacilli</taxon>
        <taxon>Bacillales</taxon>
        <taxon>Paenibacillaceae</taxon>
        <taxon>Paenibacillus</taxon>
        <taxon>Paenibacillus sonchi group</taxon>
    </lineage>
</organism>
<dbReference type="Proteomes" id="UP000595841">
    <property type="component" value="Chromosome"/>
</dbReference>
<dbReference type="GO" id="GO:0005524">
    <property type="term" value="F:ATP binding"/>
    <property type="evidence" value="ECO:0007669"/>
    <property type="project" value="UniProtKB-KW"/>
</dbReference>
<dbReference type="RefSeq" id="WP_039836774.1">
    <property type="nucleotide sequence ID" value="NZ_CP068595.1"/>
</dbReference>
<evidence type="ECO:0000256" key="3">
    <source>
        <dbReference type="ARBA" id="ARBA00022840"/>
    </source>
</evidence>
<dbReference type="PROSITE" id="PS00211">
    <property type="entry name" value="ABC_TRANSPORTER_1"/>
    <property type="match status" value="1"/>
</dbReference>
<dbReference type="InterPro" id="IPR050153">
    <property type="entry name" value="Metal_Ion_Import_ABC"/>
</dbReference>
<dbReference type="InterPro" id="IPR003439">
    <property type="entry name" value="ABC_transporter-like_ATP-bd"/>
</dbReference>
<evidence type="ECO:0000313" key="5">
    <source>
        <dbReference type="EMBL" id="QQZ60016.1"/>
    </source>
</evidence>
<dbReference type="PROSITE" id="PS50893">
    <property type="entry name" value="ABC_TRANSPORTER_2"/>
    <property type="match status" value="1"/>
</dbReference>
<dbReference type="GO" id="GO:0016887">
    <property type="term" value="F:ATP hydrolysis activity"/>
    <property type="evidence" value="ECO:0007669"/>
    <property type="project" value="InterPro"/>
</dbReference>
<dbReference type="Gene3D" id="3.40.50.300">
    <property type="entry name" value="P-loop containing nucleotide triphosphate hydrolases"/>
    <property type="match status" value="1"/>
</dbReference>
<keyword evidence="1" id="KW-0813">Transport</keyword>
<dbReference type="AlphaFoldDB" id="A0A974PA81"/>
<evidence type="ECO:0000313" key="6">
    <source>
        <dbReference type="Proteomes" id="UP000595841"/>
    </source>
</evidence>
<dbReference type="Pfam" id="PF00005">
    <property type="entry name" value="ABC_tran"/>
    <property type="match status" value="1"/>
</dbReference>
<accession>A0A974PA81</accession>
<sequence>MISLQHLTLRREQSLILDDVSLEMKQGENWVILGRNGSGKTTLLEMMTGYLFPSKGSVEVLGYKYGQCDLREVRKEIGYIGPSLMEKLSLTDPVWEVVATGAYAYLRFYQDIPHAVHDQAIRLLEDMNLGELAYHPFGTLSQGERKKAMLARCLMAEPKLLILDEPCAGLDLYEREKMLAEIDKLKQRDVSVVYVTHHVEEIVPLFTHVALIRDGKLAGSGPKEEVLTKEMILATYDIPADIEWDSGRPWIKIRPGGSIL</sequence>
<dbReference type="EMBL" id="CP068595">
    <property type="protein sequence ID" value="QQZ60016.1"/>
    <property type="molecule type" value="Genomic_DNA"/>
</dbReference>
<keyword evidence="3 5" id="KW-0067">ATP-binding</keyword>
<dbReference type="InterPro" id="IPR027417">
    <property type="entry name" value="P-loop_NTPase"/>
</dbReference>
<reference evidence="5 6" key="1">
    <citation type="submission" date="2021-01" db="EMBL/GenBank/DDBJ databases">
        <title>Whole genome sequence of Paenibacillus sonchi LMG 24727 for comparative genomics.</title>
        <authorList>
            <person name="Lee G."/>
            <person name="Kim M.-J."/>
            <person name="Lim K."/>
            <person name="Shin J.-H."/>
        </authorList>
    </citation>
    <scope>NUCLEOTIDE SEQUENCE [LARGE SCALE GENOMIC DNA]</scope>
    <source>
        <strain evidence="5 6">LMG 24727</strain>
    </source>
</reference>